<evidence type="ECO:0000313" key="3">
    <source>
        <dbReference type="EMBL" id="MCU4751825.1"/>
    </source>
</evidence>
<feature type="region of interest" description="Disordered" evidence="1">
    <location>
        <begin position="114"/>
        <end position="138"/>
    </location>
</feature>
<comment type="caution">
    <text evidence="3">The sequence shown here is derived from an EMBL/GenBank/DDBJ whole genome shotgun (WGS) entry which is preliminary data.</text>
</comment>
<gene>
    <name evidence="3" type="ORF">OB919_07490</name>
</gene>
<organism evidence="3 4">
    <name type="scientific">Natronosalvus hydrolyticus</name>
    <dbReference type="NCBI Taxonomy" id="2979988"/>
    <lineage>
        <taxon>Archaea</taxon>
        <taxon>Methanobacteriati</taxon>
        <taxon>Methanobacteriota</taxon>
        <taxon>Stenosarchaea group</taxon>
        <taxon>Halobacteria</taxon>
        <taxon>Halobacteriales</taxon>
        <taxon>Natrialbaceae</taxon>
        <taxon>Natronosalvus</taxon>
    </lineage>
</organism>
<reference evidence="3 4" key="1">
    <citation type="submission" date="2022-09" db="EMBL/GenBank/DDBJ databases">
        <title>Enrichment on poylsaccharides allowed isolation of novel metabolic and taxonomic groups of Haloarchaea.</title>
        <authorList>
            <person name="Sorokin D.Y."/>
            <person name="Elcheninov A.G."/>
            <person name="Khizhniak T.V."/>
            <person name="Kolganova T.V."/>
            <person name="Kublanov I.V."/>
        </authorList>
    </citation>
    <scope>NUCLEOTIDE SEQUENCE [LARGE SCALE GENOMIC DNA]</scope>
    <source>
        <strain evidence="3 4">AArc-curdl1</strain>
    </source>
</reference>
<dbReference type="InterPro" id="IPR040624">
    <property type="entry name" value="HalOD1"/>
</dbReference>
<evidence type="ECO:0000256" key="1">
    <source>
        <dbReference type="SAM" id="MobiDB-lite"/>
    </source>
</evidence>
<sequence>MHLHSTGESSTNEQAMVDAPATRDASTVRKRVWEGGERMTAAFETPSRSKSLEIVSAVADHLEREPIDLDPLYHSIDPDAIDSLFDTSASSVPSEGTRVTFTYERCEVTVTRASVDVSSQPNAATASGLDTPNEGLTD</sequence>
<feature type="compositionally biased region" description="Polar residues" evidence="1">
    <location>
        <begin position="116"/>
        <end position="138"/>
    </location>
</feature>
<keyword evidence="4" id="KW-1185">Reference proteome</keyword>
<feature type="domain" description="Halobacterial output" evidence="2">
    <location>
        <begin position="48"/>
        <end position="112"/>
    </location>
</feature>
<dbReference type="Pfam" id="PF18545">
    <property type="entry name" value="HalOD1"/>
    <property type="match status" value="1"/>
</dbReference>
<dbReference type="AlphaFoldDB" id="A0AAP3E6C5"/>
<feature type="region of interest" description="Disordered" evidence="1">
    <location>
        <begin position="1"/>
        <end position="33"/>
    </location>
</feature>
<name>A0AAP3E6C5_9EURY</name>
<protein>
    <recommendedName>
        <fullName evidence="2">Halobacterial output domain-containing protein</fullName>
    </recommendedName>
</protein>
<dbReference type="Proteomes" id="UP001321047">
    <property type="component" value="Unassembled WGS sequence"/>
</dbReference>
<dbReference type="EMBL" id="JAOPJZ010000004">
    <property type="protein sequence ID" value="MCU4751825.1"/>
    <property type="molecule type" value="Genomic_DNA"/>
</dbReference>
<evidence type="ECO:0000259" key="2">
    <source>
        <dbReference type="Pfam" id="PF18545"/>
    </source>
</evidence>
<dbReference type="RefSeq" id="WP_342807997.1">
    <property type="nucleotide sequence ID" value="NZ_JAOPJZ010000004.1"/>
</dbReference>
<evidence type="ECO:0000313" key="4">
    <source>
        <dbReference type="Proteomes" id="UP001321047"/>
    </source>
</evidence>
<feature type="compositionally biased region" description="Polar residues" evidence="1">
    <location>
        <begin position="1"/>
        <end position="14"/>
    </location>
</feature>
<proteinExistence type="predicted"/>
<accession>A0AAP3E6C5</accession>